<dbReference type="PANTHER" id="PTHR30627:SF1">
    <property type="entry name" value="PEPTIDOGLYCAN D,D-TRANSPEPTIDASE FTSI"/>
    <property type="match status" value="1"/>
</dbReference>
<feature type="domain" description="Penicillin-binding protein dimerisation" evidence="4">
    <location>
        <begin position="94"/>
        <end position="150"/>
    </location>
</feature>
<evidence type="ECO:0000259" key="4">
    <source>
        <dbReference type="Pfam" id="PF03717"/>
    </source>
</evidence>
<dbReference type="GO" id="GO:0016740">
    <property type="term" value="F:transferase activity"/>
    <property type="evidence" value="ECO:0007669"/>
    <property type="project" value="UniProtKB-KW"/>
</dbReference>
<dbReference type="GO" id="GO:0071555">
    <property type="term" value="P:cell wall organization"/>
    <property type="evidence" value="ECO:0007669"/>
    <property type="project" value="TreeGrafter"/>
</dbReference>
<keyword evidence="3" id="KW-1133">Transmembrane helix</keyword>
<evidence type="ECO:0000256" key="1">
    <source>
        <dbReference type="ARBA" id="ARBA00004370"/>
    </source>
</evidence>
<comment type="caution">
    <text evidence="5">The sequence shown here is derived from an EMBL/GenBank/DDBJ whole genome shotgun (WGS) entry which is preliminary data.</text>
</comment>
<dbReference type="Pfam" id="PF03717">
    <property type="entry name" value="PBP_dimer"/>
    <property type="match status" value="1"/>
</dbReference>
<comment type="subcellular location">
    <subcellularLocation>
        <location evidence="1">Membrane</location>
    </subcellularLocation>
</comment>
<dbReference type="SUPFAM" id="SSF56519">
    <property type="entry name" value="Penicillin binding protein dimerisation domain"/>
    <property type="match status" value="1"/>
</dbReference>
<keyword evidence="3" id="KW-0812">Transmembrane</keyword>
<name>J9GJE1_9ZZZZ</name>
<accession>J9GJE1</accession>
<evidence type="ECO:0000313" key="5">
    <source>
        <dbReference type="EMBL" id="EJX07359.1"/>
    </source>
</evidence>
<dbReference type="InterPro" id="IPR005311">
    <property type="entry name" value="PBP_dimer"/>
</dbReference>
<dbReference type="PANTHER" id="PTHR30627">
    <property type="entry name" value="PEPTIDOGLYCAN D,D-TRANSPEPTIDASE"/>
    <property type="match status" value="1"/>
</dbReference>
<dbReference type="InterPro" id="IPR050515">
    <property type="entry name" value="Beta-lactam/transpept"/>
</dbReference>
<dbReference type="InterPro" id="IPR036138">
    <property type="entry name" value="PBP_dimer_sf"/>
</dbReference>
<dbReference type="AlphaFoldDB" id="J9GJE1"/>
<keyword evidence="5" id="KW-0808">Transferase</keyword>
<dbReference type="GO" id="GO:0005886">
    <property type="term" value="C:plasma membrane"/>
    <property type="evidence" value="ECO:0007669"/>
    <property type="project" value="TreeGrafter"/>
</dbReference>
<keyword evidence="2 3" id="KW-0472">Membrane</keyword>
<sequence length="186" mass="21400">MKSPFAYLERKALDLWEHCVKAFWRDREARKAAPDHEASPLIVIRIPKNRTYWAFGGIVFVFLLLLIRVFYLQVFSTEFLQEQGEQRFARTIPIQGERGDIVDRNGVVLATSQPCRSIWADPKAVDRSDVERLKALAKLLKVPYKSLDGKLKKECDQEFCVPFSQSGSGYSRGGGRTQYNRRGHYA</sequence>
<dbReference type="GO" id="GO:0008658">
    <property type="term" value="F:penicillin binding"/>
    <property type="evidence" value="ECO:0007669"/>
    <property type="project" value="InterPro"/>
</dbReference>
<evidence type="ECO:0000256" key="3">
    <source>
        <dbReference type="SAM" id="Phobius"/>
    </source>
</evidence>
<feature type="transmembrane region" description="Helical" evidence="3">
    <location>
        <begin position="52"/>
        <end position="71"/>
    </location>
</feature>
<gene>
    <name evidence="5" type="ORF">EVA_04530</name>
</gene>
<organism evidence="5">
    <name type="scientific">gut metagenome</name>
    <dbReference type="NCBI Taxonomy" id="749906"/>
    <lineage>
        <taxon>unclassified sequences</taxon>
        <taxon>metagenomes</taxon>
        <taxon>organismal metagenomes</taxon>
    </lineage>
</organism>
<protein>
    <submittedName>
        <fullName evidence="5">Peptidoglycan glycosyltransferase</fullName>
    </submittedName>
</protein>
<proteinExistence type="predicted"/>
<reference evidence="5" key="1">
    <citation type="journal article" date="2012" name="PLoS ONE">
        <title>Gene sets for utilization of primary and secondary nutrition supplies in the distal gut of endangered iberian lynx.</title>
        <authorList>
            <person name="Alcaide M."/>
            <person name="Messina E."/>
            <person name="Richter M."/>
            <person name="Bargiela R."/>
            <person name="Peplies J."/>
            <person name="Huws S.A."/>
            <person name="Newbold C.J."/>
            <person name="Golyshin P.N."/>
            <person name="Simon M.A."/>
            <person name="Lopez G."/>
            <person name="Yakimov M.M."/>
            <person name="Ferrer M."/>
        </authorList>
    </citation>
    <scope>NUCLEOTIDE SEQUENCE</scope>
</reference>
<dbReference type="EMBL" id="AMCI01000897">
    <property type="protein sequence ID" value="EJX07359.1"/>
    <property type="molecule type" value="Genomic_DNA"/>
</dbReference>
<evidence type="ECO:0000256" key="2">
    <source>
        <dbReference type="ARBA" id="ARBA00023136"/>
    </source>
</evidence>
<dbReference type="Gene3D" id="3.90.1310.10">
    <property type="entry name" value="Penicillin-binding protein 2a (Domain 2)"/>
    <property type="match status" value="1"/>
</dbReference>